<dbReference type="EMBL" id="JAAOCD010000015">
    <property type="protein sequence ID" value="NHL00445.1"/>
    <property type="molecule type" value="Genomic_DNA"/>
</dbReference>
<dbReference type="Gene3D" id="1.10.287.110">
    <property type="entry name" value="DnaJ domain"/>
    <property type="match status" value="1"/>
</dbReference>
<dbReference type="Pfam" id="PF00226">
    <property type="entry name" value="DnaJ"/>
    <property type="match status" value="1"/>
</dbReference>
<feature type="domain" description="J" evidence="2">
    <location>
        <begin position="5"/>
        <end position="69"/>
    </location>
</feature>
<dbReference type="SMART" id="SM00271">
    <property type="entry name" value="DnaJ"/>
    <property type="match status" value="1"/>
</dbReference>
<dbReference type="RefSeq" id="WP_009855725.1">
    <property type="nucleotide sequence ID" value="NZ_JAAOCD010000015.1"/>
</dbReference>
<dbReference type="PANTHER" id="PTHR43096">
    <property type="entry name" value="DNAJ HOMOLOG 1, MITOCHONDRIAL-RELATED"/>
    <property type="match status" value="1"/>
</dbReference>
<dbReference type="PRINTS" id="PR00625">
    <property type="entry name" value="JDOMAIN"/>
</dbReference>
<accession>A0ABX0I2W1</accession>
<sequence>MEFKDYYQVLGVARDATQDAVKKAYRKLARQYHPDVSKAPDASARMSEVNEAYAVLSDPERRAAYDQLGRGRQAGERFTPPPDWDAGFEFHGRAPGGGAEFGGDFSDFFEQLFGRAGMPRGAARHGRGGAMRGEDHHAKIVLDLEAALRGGVHRVSLRQPQLGPDGHVVLGERTLEVTLPPGVRPGRLVRLAGQGGPGQPPGDLFLEVALHEHPRWRVDGADLVGELPVAPWEAALGGVVPVALPDGSTLQVRVPAGAQAGQRLTLRGRGLPGSPPGDLDLVVRVVLPSGLDPRARALYERMAQALPDFDARKVAAAEAERRGGDER</sequence>
<dbReference type="SUPFAM" id="SSF46565">
    <property type="entry name" value="Chaperone J-domain"/>
    <property type="match status" value="1"/>
</dbReference>
<evidence type="ECO:0000259" key="2">
    <source>
        <dbReference type="PROSITE" id="PS50076"/>
    </source>
</evidence>
<organism evidence="3 4">
    <name type="scientific">Rubrivivax benzoatilyticus</name>
    <dbReference type="NCBI Taxonomy" id="316997"/>
    <lineage>
        <taxon>Bacteria</taxon>
        <taxon>Pseudomonadati</taxon>
        <taxon>Pseudomonadota</taxon>
        <taxon>Betaproteobacteria</taxon>
        <taxon>Burkholderiales</taxon>
        <taxon>Sphaerotilaceae</taxon>
        <taxon>Rubrivivax</taxon>
    </lineage>
</organism>
<dbReference type="InterPro" id="IPR036869">
    <property type="entry name" value="J_dom_sf"/>
</dbReference>
<evidence type="ECO:0000313" key="3">
    <source>
        <dbReference type="EMBL" id="NHL00445.1"/>
    </source>
</evidence>
<protein>
    <submittedName>
        <fullName evidence="3">DnaJ domain-containing protein</fullName>
    </submittedName>
</protein>
<evidence type="ECO:0000313" key="4">
    <source>
        <dbReference type="Proteomes" id="UP000802098"/>
    </source>
</evidence>
<dbReference type="Gene3D" id="2.60.260.20">
    <property type="entry name" value="Urease metallochaperone UreE, N-terminal domain"/>
    <property type="match status" value="2"/>
</dbReference>
<keyword evidence="4" id="KW-1185">Reference proteome</keyword>
<comment type="caution">
    <text evidence="3">The sequence shown here is derived from an EMBL/GenBank/DDBJ whole genome shotgun (WGS) entry which is preliminary data.</text>
</comment>
<dbReference type="CDD" id="cd06257">
    <property type="entry name" value="DnaJ"/>
    <property type="match status" value="1"/>
</dbReference>
<keyword evidence="1" id="KW-0143">Chaperone</keyword>
<dbReference type="InterPro" id="IPR002939">
    <property type="entry name" value="DnaJ_C"/>
</dbReference>
<reference evidence="3 4" key="1">
    <citation type="submission" date="2020-03" db="EMBL/GenBank/DDBJ databases">
        <title>Rubrivivax benzoatilyticus JA2 (sequenced after 10 years sub-culturing).</title>
        <authorList>
            <person name="Gupta D."/>
            <person name="Chintalapati S."/>
            <person name="Chintalapati V.R."/>
        </authorList>
    </citation>
    <scope>NUCLEOTIDE SEQUENCE [LARGE SCALE GENOMIC DNA]</scope>
    <source>
        <strain evidence="3 4">JA2-Mal</strain>
    </source>
</reference>
<dbReference type="SUPFAM" id="SSF49493">
    <property type="entry name" value="HSP40/DnaJ peptide-binding domain"/>
    <property type="match status" value="2"/>
</dbReference>
<dbReference type="Pfam" id="PF01556">
    <property type="entry name" value="DnaJ_C"/>
    <property type="match status" value="1"/>
</dbReference>
<proteinExistence type="predicted"/>
<dbReference type="CDD" id="cd10747">
    <property type="entry name" value="DnaJ_C"/>
    <property type="match status" value="1"/>
</dbReference>
<gene>
    <name evidence="3" type="ORF">G7087_18870</name>
</gene>
<evidence type="ECO:0000256" key="1">
    <source>
        <dbReference type="ARBA" id="ARBA00023186"/>
    </source>
</evidence>
<name>A0ABX0I2W1_9BURK</name>
<dbReference type="PANTHER" id="PTHR43096:SF52">
    <property type="entry name" value="DNAJ HOMOLOG 1, MITOCHONDRIAL-RELATED"/>
    <property type="match status" value="1"/>
</dbReference>
<dbReference type="InterPro" id="IPR008971">
    <property type="entry name" value="HSP40/DnaJ_pept-bd"/>
</dbReference>
<dbReference type="PROSITE" id="PS50076">
    <property type="entry name" value="DNAJ_2"/>
    <property type="match status" value="1"/>
</dbReference>
<dbReference type="Proteomes" id="UP000802098">
    <property type="component" value="Unassembled WGS sequence"/>
</dbReference>
<dbReference type="InterPro" id="IPR001623">
    <property type="entry name" value="DnaJ_domain"/>
</dbReference>